<dbReference type="PROSITE" id="PS50893">
    <property type="entry name" value="ABC_TRANSPORTER_2"/>
    <property type="match status" value="1"/>
</dbReference>
<sequence>MGHFQKLLLDKSVKFELECFEKMEYYDEFKKSKDQIEKRIEDIQETLSNFVTSILGIGAFIGLIITMEPIVIIFSFSSVLMSLFLNKKAISMQYDFYEKITPLERKVDYFLKISTDREYAKDVRMHSGFVSLIKMKFNYNLSNIIKIIKSFSKKYSYVLVFQNLIVQGVNLITVIYIVRKVFFKLISIGDFVALAGSNQRLIEYISTLFRVIPEIYEHGLYLENLFNFLEYNVKVYDGEVDYVDEKNLEIQLENVSYMYPETNVYAIENLNMKIRQGEKVAIVGENGAGKSTLIKLLCRLYDPTSGRLYFKNELYKDLKINIIRDNISVLFQDFKMYSLPIIDNVLMKEVTEKDVDFGNVIEVLRVLRMLQRIENCDNGIFTEISREFSNKGTLFSGGEEQRIAIARIFSQDKKIYIFDEPLSNIDPLAESEIFDLLMEKCSDKTLILISHHLSNLYKMDTIYFLENGKIKESGSHEQLMAKKGEYYNMYMRQSERYLR</sequence>
<dbReference type="GO" id="GO:0015421">
    <property type="term" value="F:ABC-type oligopeptide transporter activity"/>
    <property type="evidence" value="ECO:0007669"/>
    <property type="project" value="TreeGrafter"/>
</dbReference>
<reference evidence="10" key="1">
    <citation type="submission" date="2016-01" db="EMBL/GenBank/DDBJ databases">
        <authorList>
            <person name="Mitreva M."/>
            <person name="Pepin K.H."/>
            <person name="Mihindukulasuriya K.A."/>
            <person name="Fulton R."/>
            <person name="Fronick C."/>
            <person name="O'Laughlin M."/>
            <person name="Miner T."/>
            <person name="Herter B."/>
            <person name="Rosa B.A."/>
            <person name="Cordes M."/>
            <person name="Tomlinson C."/>
            <person name="Wollam A."/>
            <person name="Palsikar V.B."/>
            <person name="Mardis E.R."/>
            <person name="Wilson R.K."/>
        </authorList>
    </citation>
    <scope>NUCLEOTIDE SEQUENCE [LARGE SCALE GENOMIC DNA]</scope>
    <source>
        <strain evidence="10">CMW8396</strain>
    </source>
</reference>
<keyword evidence="3" id="KW-0547">Nucleotide-binding</keyword>
<dbReference type="AlphaFoldDB" id="A0A133NJY3"/>
<dbReference type="STRING" id="134605.HMPREF3206_00374"/>
<comment type="subcellular location">
    <subcellularLocation>
        <location evidence="1">Cell membrane</location>
        <topology evidence="1">Multi-pass membrane protein</topology>
    </subcellularLocation>
</comment>
<dbReference type="GO" id="GO:0016887">
    <property type="term" value="F:ATP hydrolysis activity"/>
    <property type="evidence" value="ECO:0007669"/>
    <property type="project" value="InterPro"/>
</dbReference>
<organism evidence="9 10">
    <name type="scientific">Fusobacterium equinum</name>
    <dbReference type="NCBI Taxonomy" id="134605"/>
    <lineage>
        <taxon>Bacteria</taxon>
        <taxon>Fusobacteriati</taxon>
        <taxon>Fusobacteriota</taxon>
        <taxon>Fusobacteriia</taxon>
        <taxon>Fusobacteriales</taxon>
        <taxon>Fusobacteriaceae</taxon>
        <taxon>Fusobacterium</taxon>
    </lineage>
</organism>
<comment type="caution">
    <text evidence="9">The sequence shown here is derived from an EMBL/GenBank/DDBJ whole genome shotgun (WGS) entry which is preliminary data.</text>
</comment>
<keyword evidence="4 9" id="KW-0067">ATP-binding</keyword>
<proteinExistence type="predicted"/>
<dbReference type="Proteomes" id="UP000070617">
    <property type="component" value="Unassembled WGS sequence"/>
</dbReference>
<dbReference type="SUPFAM" id="SSF90123">
    <property type="entry name" value="ABC transporter transmembrane region"/>
    <property type="match status" value="1"/>
</dbReference>
<keyword evidence="5 7" id="KW-1133">Transmembrane helix</keyword>
<keyword evidence="6 7" id="KW-0472">Membrane</keyword>
<dbReference type="EMBL" id="LRPX01000008">
    <property type="protein sequence ID" value="KXA16604.1"/>
    <property type="molecule type" value="Genomic_DNA"/>
</dbReference>
<evidence type="ECO:0000313" key="9">
    <source>
        <dbReference type="EMBL" id="KXA16604.1"/>
    </source>
</evidence>
<dbReference type="SUPFAM" id="SSF52540">
    <property type="entry name" value="P-loop containing nucleoside triphosphate hydrolases"/>
    <property type="match status" value="1"/>
</dbReference>
<evidence type="ECO:0000259" key="8">
    <source>
        <dbReference type="PROSITE" id="PS50893"/>
    </source>
</evidence>
<dbReference type="PANTHER" id="PTHR43394:SF1">
    <property type="entry name" value="ATP-BINDING CASSETTE SUB-FAMILY B MEMBER 10, MITOCHONDRIAL"/>
    <property type="match status" value="1"/>
</dbReference>
<dbReference type="InterPro" id="IPR003593">
    <property type="entry name" value="AAA+_ATPase"/>
</dbReference>
<gene>
    <name evidence="9" type="ORF">HMPREF3206_00374</name>
</gene>
<dbReference type="InterPro" id="IPR036640">
    <property type="entry name" value="ABC1_TM_sf"/>
</dbReference>
<dbReference type="PATRIC" id="fig|134605.3.peg.373"/>
<evidence type="ECO:0000256" key="2">
    <source>
        <dbReference type="ARBA" id="ARBA00022692"/>
    </source>
</evidence>
<dbReference type="GO" id="GO:0005524">
    <property type="term" value="F:ATP binding"/>
    <property type="evidence" value="ECO:0007669"/>
    <property type="project" value="UniProtKB-KW"/>
</dbReference>
<feature type="transmembrane region" description="Helical" evidence="7">
    <location>
        <begin position="155"/>
        <end position="178"/>
    </location>
</feature>
<dbReference type="PANTHER" id="PTHR43394">
    <property type="entry name" value="ATP-DEPENDENT PERMEASE MDL1, MITOCHONDRIAL"/>
    <property type="match status" value="1"/>
</dbReference>
<keyword evidence="2 7" id="KW-0812">Transmembrane</keyword>
<evidence type="ECO:0000256" key="5">
    <source>
        <dbReference type="ARBA" id="ARBA00022989"/>
    </source>
</evidence>
<evidence type="ECO:0000256" key="7">
    <source>
        <dbReference type="SAM" id="Phobius"/>
    </source>
</evidence>
<feature type="domain" description="ABC transporter" evidence="8">
    <location>
        <begin position="250"/>
        <end position="492"/>
    </location>
</feature>
<dbReference type="InterPro" id="IPR003439">
    <property type="entry name" value="ABC_transporter-like_ATP-bd"/>
</dbReference>
<protein>
    <submittedName>
        <fullName evidence="9">ABC transporter, ATP-binding protein</fullName>
    </submittedName>
</protein>
<dbReference type="InterPro" id="IPR039421">
    <property type="entry name" value="Type_1_exporter"/>
</dbReference>
<feature type="transmembrane region" description="Helical" evidence="7">
    <location>
        <begin position="54"/>
        <end position="85"/>
    </location>
</feature>
<dbReference type="RefSeq" id="WP_009346042.1">
    <property type="nucleotide sequence ID" value="NZ_KQ956514.1"/>
</dbReference>
<evidence type="ECO:0000256" key="1">
    <source>
        <dbReference type="ARBA" id="ARBA00004651"/>
    </source>
</evidence>
<name>A0A133NJY3_9FUSO</name>
<evidence type="ECO:0000256" key="6">
    <source>
        <dbReference type="ARBA" id="ARBA00023136"/>
    </source>
</evidence>
<evidence type="ECO:0000256" key="4">
    <source>
        <dbReference type="ARBA" id="ARBA00022840"/>
    </source>
</evidence>
<dbReference type="GO" id="GO:0005886">
    <property type="term" value="C:plasma membrane"/>
    <property type="evidence" value="ECO:0007669"/>
    <property type="project" value="UniProtKB-SubCell"/>
</dbReference>
<evidence type="ECO:0000313" key="10">
    <source>
        <dbReference type="Proteomes" id="UP000070617"/>
    </source>
</evidence>
<dbReference type="Pfam" id="PF00005">
    <property type="entry name" value="ABC_tran"/>
    <property type="match status" value="1"/>
</dbReference>
<keyword evidence="10" id="KW-1185">Reference proteome</keyword>
<dbReference type="Gene3D" id="3.40.50.300">
    <property type="entry name" value="P-loop containing nucleotide triphosphate hydrolases"/>
    <property type="match status" value="1"/>
</dbReference>
<dbReference type="CDD" id="cd03228">
    <property type="entry name" value="ABCC_MRP_Like"/>
    <property type="match status" value="1"/>
</dbReference>
<dbReference type="Gene3D" id="1.20.1560.10">
    <property type="entry name" value="ABC transporter type 1, transmembrane domain"/>
    <property type="match status" value="1"/>
</dbReference>
<dbReference type="InterPro" id="IPR027417">
    <property type="entry name" value="P-loop_NTPase"/>
</dbReference>
<accession>A0A133NJY3</accession>
<evidence type="ECO:0000256" key="3">
    <source>
        <dbReference type="ARBA" id="ARBA00022741"/>
    </source>
</evidence>
<dbReference type="SMART" id="SM00382">
    <property type="entry name" value="AAA"/>
    <property type="match status" value="1"/>
</dbReference>